<name>A0A2M9ZE77_9LEPT</name>
<accession>A0A2M9ZE77</accession>
<proteinExistence type="predicted"/>
<dbReference type="Pfam" id="PF14238">
    <property type="entry name" value="DUF4340"/>
    <property type="match status" value="1"/>
</dbReference>
<dbReference type="AlphaFoldDB" id="A0A2M9ZE77"/>
<gene>
    <name evidence="3" type="ORF">CH371_01040</name>
</gene>
<comment type="caution">
    <text evidence="3">The sequence shown here is derived from an EMBL/GenBank/DDBJ whole genome shotgun (WGS) entry which is preliminary data.</text>
</comment>
<evidence type="ECO:0000313" key="4">
    <source>
        <dbReference type="Proteomes" id="UP000231912"/>
    </source>
</evidence>
<protein>
    <recommendedName>
        <fullName evidence="2">DUF4340 domain-containing protein</fullName>
    </recommendedName>
</protein>
<dbReference type="InterPro" id="IPR025641">
    <property type="entry name" value="DUF4340"/>
</dbReference>
<evidence type="ECO:0000313" key="3">
    <source>
        <dbReference type="EMBL" id="PJZ66723.1"/>
    </source>
</evidence>
<dbReference type="EMBL" id="NPDT01000001">
    <property type="protein sequence ID" value="PJZ66723.1"/>
    <property type="molecule type" value="Genomic_DNA"/>
</dbReference>
<feature type="region of interest" description="Disordered" evidence="1">
    <location>
        <begin position="350"/>
        <end position="370"/>
    </location>
</feature>
<feature type="domain" description="DUF4340" evidence="2">
    <location>
        <begin position="132"/>
        <end position="262"/>
    </location>
</feature>
<feature type="compositionally biased region" description="Basic residues" evidence="1">
    <location>
        <begin position="357"/>
        <end position="370"/>
    </location>
</feature>
<reference evidence="3 4" key="1">
    <citation type="submission" date="2017-07" db="EMBL/GenBank/DDBJ databases">
        <title>Leptospira spp. isolated from tropical soils.</title>
        <authorList>
            <person name="Thibeaux R."/>
            <person name="Iraola G."/>
            <person name="Ferres I."/>
            <person name="Bierque E."/>
            <person name="Girault D."/>
            <person name="Soupe-Gilbert M.-E."/>
            <person name="Picardeau M."/>
            <person name="Goarant C."/>
        </authorList>
    </citation>
    <scope>NUCLEOTIDE SEQUENCE [LARGE SCALE GENOMIC DNA]</scope>
    <source>
        <strain evidence="3 4">FH2-C-A2</strain>
    </source>
</reference>
<sequence>MRNKLLLLALVVVLLFASIFLLEENKEDLTEFEYWKLNIDKIEYFPGGEKWSEESGENFAKKPFEISKRDEIRKGNFYIVSDTDSETGKKIEYEAGYNAENSFRDLNRLKVKSTESVTEGIPVQESLLIGEDSPKLVLYSGNQKKVLRIGKKHKNGSTRVILDEGHPSVILSSSSYLFDRFQKGPEDFRQRQLINLNGETVKEISYLDETGKSIRMDNTPYEDNKAKKNFWRRLSGTIMILDQKLAEDLYRSVTGLKTELFPDEPNGAGFAVSSLLAPDAANTEYSLASLKVILSDGNEILIRFHRSTDIGERKLNPVVRILNKKFQEPPVYVSEDVFHRIQDTASRIQASTMVAKPSKKTSAKPQRKNP</sequence>
<dbReference type="Proteomes" id="UP000231912">
    <property type="component" value="Unassembled WGS sequence"/>
</dbReference>
<evidence type="ECO:0000256" key="1">
    <source>
        <dbReference type="SAM" id="MobiDB-lite"/>
    </source>
</evidence>
<organism evidence="3 4">
    <name type="scientific">Leptospira wolffii</name>
    <dbReference type="NCBI Taxonomy" id="409998"/>
    <lineage>
        <taxon>Bacteria</taxon>
        <taxon>Pseudomonadati</taxon>
        <taxon>Spirochaetota</taxon>
        <taxon>Spirochaetia</taxon>
        <taxon>Leptospirales</taxon>
        <taxon>Leptospiraceae</taxon>
        <taxon>Leptospira</taxon>
    </lineage>
</organism>
<evidence type="ECO:0000259" key="2">
    <source>
        <dbReference type="Pfam" id="PF14238"/>
    </source>
</evidence>
<dbReference type="RefSeq" id="WP_100757323.1">
    <property type="nucleotide sequence ID" value="NZ_NPDT01000001.1"/>
</dbReference>